<keyword evidence="2" id="KW-1185">Reference proteome</keyword>
<accession>A0A2V2NEG6</accession>
<comment type="caution">
    <text evidence="1">The sequence shown here is derived from an EMBL/GenBank/DDBJ whole genome shotgun (WGS) entry which is preliminary data.</text>
</comment>
<organism evidence="1 2">
    <name type="scientific">Methanospirillum stamsii</name>
    <dbReference type="NCBI Taxonomy" id="1277351"/>
    <lineage>
        <taxon>Archaea</taxon>
        <taxon>Methanobacteriati</taxon>
        <taxon>Methanobacteriota</taxon>
        <taxon>Stenosarchaea group</taxon>
        <taxon>Methanomicrobia</taxon>
        <taxon>Methanomicrobiales</taxon>
        <taxon>Methanospirillaceae</taxon>
        <taxon>Methanospirillum</taxon>
    </lineage>
</organism>
<protein>
    <submittedName>
        <fullName evidence="1">Uncharacterized protein</fullName>
    </submittedName>
</protein>
<proteinExistence type="predicted"/>
<dbReference type="AlphaFoldDB" id="A0A2V2NEG6"/>
<evidence type="ECO:0000313" key="2">
    <source>
        <dbReference type="Proteomes" id="UP000245934"/>
    </source>
</evidence>
<dbReference type="EMBL" id="QGMZ01000006">
    <property type="protein sequence ID" value="PWR75976.1"/>
    <property type="molecule type" value="Genomic_DNA"/>
</dbReference>
<reference evidence="1 2" key="1">
    <citation type="submission" date="2018-05" db="EMBL/GenBank/DDBJ databases">
        <title>Draft genome of Methanospirillum stamsii Pt1.</title>
        <authorList>
            <person name="Dueholm M.S."/>
            <person name="Nielsen P.H."/>
            <person name="Bakmann L.F."/>
            <person name="Otzen D.E."/>
        </authorList>
    </citation>
    <scope>NUCLEOTIDE SEQUENCE [LARGE SCALE GENOMIC DNA]</scope>
    <source>
        <strain evidence="1 2">Pt1</strain>
    </source>
</reference>
<sequence length="75" mass="8756">MEQICKIRIIGGPSGMIYMNHTAGTRPLVIEKKKNKYPGMYVVGYKEISKKETTMFLPGRVIKKLTRLKFHRITW</sequence>
<name>A0A2V2NEG6_9EURY</name>
<dbReference type="Proteomes" id="UP000245934">
    <property type="component" value="Unassembled WGS sequence"/>
</dbReference>
<evidence type="ECO:0000313" key="1">
    <source>
        <dbReference type="EMBL" id="PWR75976.1"/>
    </source>
</evidence>
<gene>
    <name evidence="1" type="ORF">DLD82_02655</name>
</gene>